<reference evidence="1 2" key="1">
    <citation type="journal article" date="2020" name="BMC Genomics">
        <title>Intraspecific diversification of the crop wild relative Brassica cretica Lam. using demographic model selection.</title>
        <authorList>
            <person name="Kioukis A."/>
            <person name="Michalopoulou V.A."/>
            <person name="Briers L."/>
            <person name="Pirintsos S."/>
            <person name="Studholme D.J."/>
            <person name="Pavlidis P."/>
            <person name="Sarris P.F."/>
        </authorList>
    </citation>
    <scope>NUCLEOTIDE SEQUENCE [LARGE SCALE GENOMIC DNA]</scope>
    <source>
        <strain evidence="2">cv. PFS-1207/04</strain>
    </source>
</reference>
<dbReference type="EMBL" id="QGKV02000832">
    <property type="protein sequence ID" value="KAF3551829.1"/>
    <property type="molecule type" value="Genomic_DNA"/>
</dbReference>
<evidence type="ECO:0000313" key="2">
    <source>
        <dbReference type="Proteomes" id="UP000266723"/>
    </source>
</evidence>
<evidence type="ECO:0000313" key="1">
    <source>
        <dbReference type="EMBL" id="KAF3551829.1"/>
    </source>
</evidence>
<dbReference type="Proteomes" id="UP000266723">
    <property type="component" value="Unassembled WGS sequence"/>
</dbReference>
<accession>A0ABQ7CI50</accession>
<gene>
    <name evidence="1" type="ORF">DY000_02010037</name>
</gene>
<organism evidence="1 2">
    <name type="scientific">Brassica cretica</name>
    <name type="common">Mustard</name>
    <dbReference type="NCBI Taxonomy" id="69181"/>
    <lineage>
        <taxon>Eukaryota</taxon>
        <taxon>Viridiplantae</taxon>
        <taxon>Streptophyta</taxon>
        <taxon>Embryophyta</taxon>
        <taxon>Tracheophyta</taxon>
        <taxon>Spermatophyta</taxon>
        <taxon>Magnoliopsida</taxon>
        <taxon>eudicotyledons</taxon>
        <taxon>Gunneridae</taxon>
        <taxon>Pentapetalae</taxon>
        <taxon>rosids</taxon>
        <taxon>malvids</taxon>
        <taxon>Brassicales</taxon>
        <taxon>Brassicaceae</taxon>
        <taxon>Brassiceae</taxon>
        <taxon>Brassica</taxon>
    </lineage>
</organism>
<comment type="caution">
    <text evidence="1">The sequence shown here is derived from an EMBL/GenBank/DDBJ whole genome shotgun (WGS) entry which is preliminary data.</text>
</comment>
<sequence length="115" mass="12821">MDIWSARTSGPLGNPARWGIWSVGTSGLLGHLIRWDIWPVGASSPLGHLVRWDICLNLFLLCDEAQTKQYSSDLLQAERQRTRVNRTCFAKSLPVEPICLASVSYTMILETDGGF</sequence>
<keyword evidence="2" id="KW-1185">Reference proteome</keyword>
<proteinExistence type="predicted"/>
<protein>
    <submittedName>
        <fullName evidence="1">Uncharacterized protein</fullName>
    </submittedName>
</protein>
<name>A0ABQ7CI50_BRACR</name>